<dbReference type="Proteomes" id="UP000186817">
    <property type="component" value="Unassembled WGS sequence"/>
</dbReference>
<accession>A0A1Q9CJI9</accession>
<dbReference type="AlphaFoldDB" id="A0A1Q9CJI9"/>
<dbReference type="EMBL" id="LSRX01001141">
    <property type="protein sequence ID" value="OLP83098.1"/>
    <property type="molecule type" value="Genomic_DNA"/>
</dbReference>
<evidence type="ECO:0000256" key="1">
    <source>
        <dbReference type="SAM" id="MobiDB-lite"/>
    </source>
</evidence>
<name>A0A1Q9CJI9_SYMMI</name>
<gene>
    <name evidence="2" type="ORF">AK812_SmicGene36182</name>
</gene>
<protein>
    <submittedName>
        <fullName evidence="2">Uncharacterized protein</fullName>
    </submittedName>
</protein>
<sequence length="573" mass="63101">MAKTSEARSGPRPAAKPKVRFDPKEASAEDELEDYYEKLSEISRRLCQGAEAKDERALQWSRLLDASLNFKLPWRDREVRLRVLYHCLYGLVDTKVFPSVPTALLTQPCSVEGAETRVEANIESLRISLPEALKQLSTQRHPGAYFLLTCHLGKERLPACQGFPWLTFGVLLLLLGVLCGPNRAERPVAVRSQTWSEVSHFPTAQAGAAQTAAAAPLLLGGALLVTLRRTASSRTQDWSLLLCLGMLSLGAAKSDVRFRHESTHFSASCVTSCEGQDAERGSTNLALPLPREPPATCLRTQVSNGSSCAVLGCRRSCLAKRGQQRRGATEAAQIPQSLQVHRRVHGMDVQQSGTISCAMIDAGKNKAKCAFEKPGYFGRTNFCRFDNSKVVDEADAEEEDCDWTSKVEQLLGSYDFFKPLEALQPGLVGRLSKEVIYEEVPADVVIFRQQDEPDGCTYVDPGPAGRGITEDERRAIAKRVGVWFLRCLAGQHRGPSGREENPLANRVYLVIRDYSGKVYDPPLLARNFESIKKLVKPSGFLAEDVVFAGFPSQWEAAVAADIAGFQAPVERHV</sequence>
<organism evidence="2 3">
    <name type="scientific">Symbiodinium microadriaticum</name>
    <name type="common">Dinoflagellate</name>
    <name type="synonym">Zooxanthella microadriatica</name>
    <dbReference type="NCBI Taxonomy" id="2951"/>
    <lineage>
        <taxon>Eukaryota</taxon>
        <taxon>Sar</taxon>
        <taxon>Alveolata</taxon>
        <taxon>Dinophyceae</taxon>
        <taxon>Suessiales</taxon>
        <taxon>Symbiodiniaceae</taxon>
        <taxon>Symbiodinium</taxon>
    </lineage>
</organism>
<dbReference type="OrthoDB" id="429645at2759"/>
<keyword evidence="3" id="KW-1185">Reference proteome</keyword>
<reference evidence="2 3" key="1">
    <citation type="submission" date="2016-02" db="EMBL/GenBank/DDBJ databases">
        <title>Genome analysis of coral dinoflagellate symbionts highlights evolutionary adaptations to a symbiotic lifestyle.</title>
        <authorList>
            <person name="Aranda M."/>
            <person name="Li Y."/>
            <person name="Liew Y.J."/>
            <person name="Baumgarten S."/>
            <person name="Simakov O."/>
            <person name="Wilson M."/>
            <person name="Piel J."/>
            <person name="Ashoor H."/>
            <person name="Bougouffa S."/>
            <person name="Bajic V.B."/>
            <person name="Ryu T."/>
            <person name="Ravasi T."/>
            <person name="Bayer T."/>
            <person name="Micklem G."/>
            <person name="Kim H."/>
            <person name="Bhak J."/>
            <person name="Lajeunesse T.C."/>
            <person name="Voolstra C.R."/>
        </authorList>
    </citation>
    <scope>NUCLEOTIDE SEQUENCE [LARGE SCALE GENOMIC DNA]</scope>
    <source>
        <strain evidence="2 3">CCMP2467</strain>
    </source>
</reference>
<comment type="caution">
    <text evidence="2">The sequence shown here is derived from an EMBL/GenBank/DDBJ whole genome shotgun (WGS) entry which is preliminary data.</text>
</comment>
<feature type="region of interest" description="Disordered" evidence="1">
    <location>
        <begin position="1"/>
        <end position="27"/>
    </location>
</feature>
<evidence type="ECO:0000313" key="2">
    <source>
        <dbReference type="EMBL" id="OLP83098.1"/>
    </source>
</evidence>
<evidence type="ECO:0000313" key="3">
    <source>
        <dbReference type="Proteomes" id="UP000186817"/>
    </source>
</evidence>
<proteinExistence type="predicted"/>